<evidence type="ECO:0000259" key="2">
    <source>
        <dbReference type="Pfam" id="PF23636"/>
    </source>
</evidence>
<evidence type="ECO:0000256" key="1">
    <source>
        <dbReference type="SAM" id="Phobius"/>
    </source>
</evidence>
<dbReference type="STRING" id="418495.SAMN05216215_104771"/>
<protein>
    <recommendedName>
        <fullName evidence="2">DUF7144 domain-containing protein</fullName>
    </recommendedName>
</protein>
<sequence>MTTHGARRMHTGWVGWVYFAATILLLAGIVQVISGAIAFARSGTTYVTPAGSAVQVSYAGVGWSFVITGVVLAATGVGLFSGRTWARAVAIAMAVISILTNIAFFTTYPLWSAVVIVLDVVVIYALAAHGREATPR</sequence>
<gene>
    <name evidence="3" type="ORF">SAMN05216215_104771</name>
</gene>
<keyword evidence="4" id="KW-1185">Reference proteome</keyword>
<feature type="transmembrane region" description="Helical" evidence="1">
    <location>
        <begin position="85"/>
        <end position="104"/>
    </location>
</feature>
<accession>A0A1H3QGF6</accession>
<keyword evidence="1" id="KW-0472">Membrane</keyword>
<keyword evidence="1" id="KW-1133">Transmembrane helix</keyword>
<evidence type="ECO:0000313" key="3">
    <source>
        <dbReference type="EMBL" id="SDZ12612.1"/>
    </source>
</evidence>
<organism evidence="3 4">
    <name type="scientific">Saccharopolyspora shandongensis</name>
    <dbReference type="NCBI Taxonomy" id="418495"/>
    <lineage>
        <taxon>Bacteria</taxon>
        <taxon>Bacillati</taxon>
        <taxon>Actinomycetota</taxon>
        <taxon>Actinomycetes</taxon>
        <taxon>Pseudonocardiales</taxon>
        <taxon>Pseudonocardiaceae</taxon>
        <taxon>Saccharopolyspora</taxon>
    </lineage>
</organism>
<feature type="transmembrane region" description="Helical" evidence="1">
    <location>
        <begin position="110"/>
        <end position="127"/>
    </location>
</feature>
<keyword evidence="1" id="KW-0812">Transmembrane</keyword>
<proteinExistence type="predicted"/>
<dbReference type="Pfam" id="PF23636">
    <property type="entry name" value="DUF7144"/>
    <property type="match status" value="1"/>
</dbReference>
<feature type="transmembrane region" description="Helical" evidence="1">
    <location>
        <begin position="60"/>
        <end position="80"/>
    </location>
</feature>
<reference evidence="4" key="1">
    <citation type="submission" date="2016-10" db="EMBL/GenBank/DDBJ databases">
        <authorList>
            <person name="Varghese N."/>
            <person name="Submissions S."/>
        </authorList>
    </citation>
    <scope>NUCLEOTIDE SEQUENCE [LARGE SCALE GENOMIC DNA]</scope>
    <source>
        <strain evidence="4">CGMCC 4.3530</strain>
    </source>
</reference>
<feature type="transmembrane region" description="Helical" evidence="1">
    <location>
        <begin position="12"/>
        <end position="40"/>
    </location>
</feature>
<dbReference type="OrthoDB" id="4482242at2"/>
<dbReference type="EMBL" id="FNOK01000047">
    <property type="protein sequence ID" value="SDZ12612.1"/>
    <property type="molecule type" value="Genomic_DNA"/>
</dbReference>
<dbReference type="RefSeq" id="WP_093274346.1">
    <property type="nucleotide sequence ID" value="NZ_FNOK01000047.1"/>
</dbReference>
<dbReference type="Proteomes" id="UP000199529">
    <property type="component" value="Unassembled WGS sequence"/>
</dbReference>
<dbReference type="AlphaFoldDB" id="A0A1H3QGF6"/>
<dbReference type="InterPro" id="IPR055568">
    <property type="entry name" value="DUF7144"/>
</dbReference>
<feature type="domain" description="DUF7144" evidence="2">
    <location>
        <begin position="16"/>
        <end position="131"/>
    </location>
</feature>
<name>A0A1H3QGF6_9PSEU</name>
<evidence type="ECO:0000313" key="4">
    <source>
        <dbReference type="Proteomes" id="UP000199529"/>
    </source>
</evidence>